<dbReference type="Gene3D" id="3.40.50.150">
    <property type="entry name" value="Vaccinia Virus protein VP39"/>
    <property type="match status" value="1"/>
</dbReference>
<comment type="caution">
    <text evidence="10">The sequence shown here is derived from an EMBL/GenBank/DDBJ whole genome shotgun (WGS) entry which is preliminary data.</text>
</comment>
<dbReference type="Pfam" id="PF00145">
    <property type="entry name" value="DNA_methylase"/>
    <property type="match status" value="1"/>
</dbReference>
<proteinExistence type="inferred from homology"/>
<sequence>MEVALALSVVDLYAGAGGLSLGFAQSGFQLEKAVEIDGWAADTYRANLGDHLRESSVADFISAEGHQYTGVDVLVGGPPCQGFSISARSRLGSTKDDRNEEVKNFVMAVRKLKPKYIVFENVPQFASFQDANGKTYSAYLKYELEKLGYGFSAGVLDATKFGVPQNRKRFIGIGVLNKGELVDRPFLDSLSSSVISKNRLVTSWEAISDLPPVEPRTLSEDAVQSFHQSPQNEYQLEMRSDCTEIHNHIPMRHTPRLVERFKRIEPGEKGIDVWAEAAPRKRSNGSAEGTRFDQNHRRMEPDKPSPTITAHMYSTCLHPFQHRNITVREAARLQSFPDHFRFFGKRTTLSKKLLERKGLHEDTKLSQLNQVGNAVPPKLARGIADFILSEEGFKHANCA</sequence>
<dbReference type="Gene3D" id="3.90.120.10">
    <property type="entry name" value="DNA Methylase, subunit A, domain 2"/>
    <property type="match status" value="1"/>
</dbReference>
<comment type="similarity">
    <text evidence="6 7">Belongs to the class I-like SAM-binding methyltransferase superfamily. C5-methyltransferase family.</text>
</comment>
<dbReference type="InterPro" id="IPR001525">
    <property type="entry name" value="C5_MeTfrase"/>
</dbReference>
<dbReference type="SUPFAM" id="SSF53335">
    <property type="entry name" value="S-adenosyl-L-methionine-dependent methyltransferases"/>
    <property type="match status" value="1"/>
</dbReference>
<evidence type="ECO:0000256" key="4">
    <source>
        <dbReference type="ARBA" id="ARBA00022747"/>
    </source>
</evidence>
<dbReference type="EC" id="2.1.1.37" evidence="8"/>
<dbReference type="PANTHER" id="PTHR10629">
    <property type="entry name" value="CYTOSINE-SPECIFIC METHYLTRANSFERASE"/>
    <property type="match status" value="1"/>
</dbReference>
<reference evidence="10 11" key="1">
    <citation type="submission" date="2019-12" db="EMBL/GenBank/DDBJ databases">
        <title>Litoreibacter badius sp. nov., a novel bacteriochlorophyll a-containing bacterium in the genus Litoreibacter.</title>
        <authorList>
            <person name="Kanamuro M."/>
            <person name="Takabe Y."/>
            <person name="Mori K."/>
            <person name="Takaichi S."/>
            <person name="Hanada S."/>
        </authorList>
    </citation>
    <scope>NUCLEOTIDE SEQUENCE [LARGE SCALE GENOMIC DNA]</scope>
    <source>
        <strain evidence="10 11">K6</strain>
    </source>
</reference>
<protein>
    <recommendedName>
        <fullName evidence="8">Cytosine-specific methyltransferase</fullName>
        <ecNumber evidence="8">2.1.1.37</ecNumber>
    </recommendedName>
</protein>
<dbReference type="RefSeq" id="WP_159811033.1">
    <property type="nucleotide sequence ID" value="NZ_BLJE01000009.1"/>
</dbReference>
<keyword evidence="1 6" id="KW-0489">Methyltransferase</keyword>
<dbReference type="PRINTS" id="PR00105">
    <property type="entry name" value="C5METTRFRASE"/>
</dbReference>
<keyword evidence="11" id="KW-1185">Reference proteome</keyword>
<gene>
    <name evidence="10" type="ORF">KIN_43200</name>
</gene>
<dbReference type="AlphaFoldDB" id="A0A6N6JLR0"/>
<dbReference type="PROSITE" id="PS51679">
    <property type="entry name" value="SAM_MT_C5"/>
    <property type="match status" value="1"/>
</dbReference>
<keyword evidence="2 6" id="KW-0808">Transferase</keyword>
<evidence type="ECO:0000256" key="8">
    <source>
        <dbReference type="RuleBase" id="RU000417"/>
    </source>
</evidence>
<evidence type="ECO:0000256" key="7">
    <source>
        <dbReference type="RuleBase" id="RU000416"/>
    </source>
</evidence>
<feature type="compositionally biased region" description="Basic and acidic residues" evidence="9">
    <location>
        <begin position="290"/>
        <end position="303"/>
    </location>
</feature>
<keyword evidence="3 6" id="KW-0949">S-adenosyl-L-methionine</keyword>
<dbReference type="OrthoDB" id="9813719at2"/>
<dbReference type="GO" id="GO:0009307">
    <property type="term" value="P:DNA restriction-modification system"/>
    <property type="evidence" value="ECO:0007669"/>
    <property type="project" value="UniProtKB-KW"/>
</dbReference>
<dbReference type="GO" id="GO:0003886">
    <property type="term" value="F:DNA (cytosine-5-)-methyltransferase activity"/>
    <property type="evidence" value="ECO:0007669"/>
    <property type="project" value="UniProtKB-EC"/>
</dbReference>
<dbReference type="PANTHER" id="PTHR10629:SF52">
    <property type="entry name" value="DNA (CYTOSINE-5)-METHYLTRANSFERASE 1"/>
    <property type="match status" value="1"/>
</dbReference>
<organism evidence="10 11">
    <name type="scientific">Litoreibacter roseus</name>
    <dbReference type="NCBI Taxonomy" id="2601869"/>
    <lineage>
        <taxon>Bacteria</taxon>
        <taxon>Pseudomonadati</taxon>
        <taxon>Pseudomonadota</taxon>
        <taxon>Alphaproteobacteria</taxon>
        <taxon>Rhodobacterales</taxon>
        <taxon>Roseobacteraceae</taxon>
        <taxon>Litoreibacter</taxon>
    </lineage>
</organism>
<evidence type="ECO:0000256" key="5">
    <source>
        <dbReference type="ARBA" id="ARBA00047422"/>
    </source>
</evidence>
<evidence type="ECO:0000256" key="9">
    <source>
        <dbReference type="SAM" id="MobiDB-lite"/>
    </source>
</evidence>
<evidence type="ECO:0000313" key="11">
    <source>
        <dbReference type="Proteomes" id="UP000436822"/>
    </source>
</evidence>
<dbReference type="InterPro" id="IPR029063">
    <property type="entry name" value="SAM-dependent_MTases_sf"/>
</dbReference>
<evidence type="ECO:0000313" key="10">
    <source>
        <dbReference type="EMBL" id="GFE67246.1"/>
    </source>
</evidence>
<dbReference type="EMBL" id="BLJE01000009">
    <property type="protein sequence ID" value="GFE67246.1"/>
    <property type="molecule type" value="Genomic_DNA"/>
</dbReference>
<dbReference type="PROSITE" id="PS00094">
    <property type="entry name" value="C5_MTASE_1"/>
    <property type="match status" value="1"/>
</dbReference>
<comment type="catalytic activity">
    <reaction evidence="5 8">
        <text>a 2'-deoxycytidine in DNA + S-adenosyl-L-methionine = a 5-methyl-2'-deoxycytidine in DNA + S-adenosyl-L-homocysteine + H(+)</text>
        <dbReference type="Rhea" id="RHEA:13681"/>
        <dbReference type="Rhea" id="RHEA-COMP:11369"/>
        <dbReference type="Rhea" id="RHEA-COMP:11370"/>
        <dbReference type="ChEBI" id="CHEBI:15378"/>
        <dbReference type="ChEBI" id="CHEBI:57856"/>
        <dbReference type="ChEBI" id="CHEBI:59789"/>
        <dbReference type="ChEBI" id="CHEBI:85452"/>
        <dbReference type="ChEBI" id="CHEBI:85454"/>
        <dbReference type="EC" id="2.1.1.37"/>
    </reaction>
</comment>
<dbReference type="GO" id="GO:0032259">
    <property type="term" value="P:methylation"/>
    <property type="evidence" value="ECO:0007669"/>
    <property type="project" value="UniProtKB-KW"/>
</dbReference>
<evidence type="ECO:0000256" key="3">
    <source>
        <dbReference type="ARBA" id="ARBA00022691"/>
    </source>
</evidence>
<accession>A0A6N6JLR0</accession>
<feature type="region of interest" description="Disordered" evidence="9">
    <location>
        <begin position="278"/>
        <end position="305"/>
    </location>
</feature>
<dbReference type="GO" id="GO:0003677">
    <property type="term" value="F:DNA binding"/>
    <property type="evidence" value="ECO:0007669"/>
    <property type="project" value="TreeGrafter"/>
</dbReference>
<dbReference type="NCBIfam" id="TIGR00675">
    <property type="entry name" value="dcm"/>
    <property type="match status" value="1"/>
</dbReference>
<keyword evidence="4" id="KW-0680">Restriction system</keyword>
<evidence type="ECO:0000256" key="2">
    <source>
        <dbReference type="ARBA" id="ARBA00022679"/>
    </source>
</evidence>
<name>A0A6N6JLR0_9RHOB</name>
<evidence type="ECO:0000256" key="1">
    <source>
        <dbReference type="ARBA" id="ARBA00022603"/>
    </source>
</evidence>
<feature type="active site" evidence="6">
    <location>
        <position position="80"/>
    </location>
</feature>
<dbReference type="GO" id="GO:0044027">
    <property type="term" value="P:negative regulation of gene expression via chromosomal CpG island methylation"/>
    <property type="evidence" value="ECO:0007669"/>
    <property type="project" value="TreeGrafter"/>
</dbReference>
<evidence type="ECO:0000256" key="6">
    <source>
        <dbReference type="PROSITE-ProRule" id="PRU01016"/>
    </source>
</evidence>
<dbReference type="InterPro" id="IPR018117">
    <property type="entry name" value="C5_DNA_meth_AS"/>
</dbReference>
<dbReference type="InterPro" id="IPR050390">
    <property type="entry name" value="C5-Methyltransferase"/>
</dbReference>
<dbReference type="Proteomes" id="UP000436822">
    <property type="component" value="Unassembled WGS sequence"/>
</dbReference>